<dbReference type="CDD" id="cd12148">
    <property type="entry name" value="fungal_TF_MHR"/>
    <property type="match status" value="1"/>
</dbReference>
<dbReference type="Proteomes" id="UP001174936">
    <property type="component" value="Unassembled WGS sequence"/>
</dbReference>
<dbReference type="EMBL" id="JAULSV010000002">
    <property type="protein sequence ID" value="KAK0652358.1"/>
    <property type="molecule type" value="Genomic_DNA"/>
</dbReference>
<dbReference type="GO" id="GO:0003677">
    <property type="term" value="F:DNA binding"/>
    <property type="evidence" value="ECO:0007669"/>
    <property type="project" value="InterPro"/>
</dbReference>
<dbReference type="GO" id="GO:0006351">
    <property type="term" value="P:DNA-templated transcription"/>
    <property type="evidence" value="ECO:0007669"/>
    <property type="project" value="InterPro"/>
</dbReference>
<keyword evidence="1" id="KW-0479">Metal-binding</keyword>
<evidence type="ECO:0000256" key="2">
    <source>
        <dbReference type="ARBA" id="ARBA00023015"/>
    </source>
</evidence>
<dbReference type="InterPro" id="IPR036864">
    <property type="entry name" value="Zn2-C6_fun-type_DNA-bd_sf"/>
</dbReference>
<feature type="compositionally biased region" description="Polar residues" evidence="5">
    <location>
        <begin position="127"/>
        <end position="136"/>
    </location>
</feature>
<evidence type="ECO:0000256" key="5">
    <source>
        <dbReference type="SAM" id="MobiDB-lite"/>
    </source>
</evidence>
<feature type="compositionally biased region" description="Polar residues" evidence="5">
    <location>
        <begin position="671"/>
        <end position="688"/>
    </location>
</feature>
<feature type="compositionally biased region" description="Basic and acidic residues" evidence="5">
    <location>
        <begin position="153"/>
        <end position="165"/>
    </location>
</feature>
<evidence type="ECO:0000256" key="3">
    <source>
        <dbReference type="ARBA" id="ARBA00023163"/>
    </source>
</evidence>
<proteinExistence type="predicted"/>
<dbReference type="GO" id="GO:0000981">
    <property type="term" value="F:DNA-binding transcription factor activity, RNA polymerase II-specific"/>
    <property type="evidence" value="ECO:0007669"/>
    <property type="project" value="InterPro"/>
</dbReference>
<dbReference type="InterPro" id="IPR007219">
    <property type="entry name" value="XnlR_reg_dom"/>
</dbReference>
<feature type="region of interest" description="Disordered" evidence="5">
    <location>
        <begin position="109"/>
        <end position="175"/>
    </location>
</feature>
<comment type="caution">
    <text evidence="7">The sequence shown here is derived from an EMBL/GenBank/DDBJ whole genome shotgun (WGS) entry which is preliminary data.</text>
</comment>
<dbReference type="GO" id="GO:0008270">
    <property type="term" value="F:zinc ion binding"/>
    <property type="evidence" value="ECO:0007669"/>
    <property type="project" value="InterPro"/>
</dbReference>
<dbReference type="PANTHER" id="PTHR47840">
    <property type="entry name" value="ZN(II)2CYS6 TRANSCRIPTION FACTOR (EUROFUNG)-RELATED"/>
    <property type="match status" value="1"/>
</dbReference>
<keyword evidence="2" id="KW-0805">Transcription regulation</keyword>
<evidence type="ECO:0000256" key="4">
    <source>
        <dbReference type="ARBA" id="ARBA00023242"/>
    </source>
</evidence>
<dbReference type="Pfam" id="PF00172">
    <property type="entry name" value="Zn_clus"/>
    <property type="match status" value="1"/>
</dbReference>
<evidence type="ECO:0000256" key="1">
    <source>
        <dbReference type="ARBA" id="ARBA00022723"/>
    </source>
</evidence>
<keyword evidence="8" id="KW-1185">Reference proteome</keyword>
<feature type="compositionally biased region" description="Basic and acidic residues" evidence="5">
    <location>
        <begin position="19"/>
        <end position="30"/>
    </location>
</feature>
<dbReference type="SMART" id="SM00906">
    <property type="entry name" value="Fungal_trans"/>
    <property type="match status" value="1"/>
</dbReference>
<evidence type="ECO:0000259" key="6">
    <source>
        <dbReference type="PROSITE" id="PS50048"/>
    </source>
</evidence>
<gene>
    <name evidence="7" type="ORF">B0T16DRAFT_454734</name>
</gene>
<name>A0AA40CX34_9PEZI</name>
<dbReference type="InterPro" id="IPR001138">
    <property type="entry name" value="Zn2Cys6_DnaBD"/>
</dbReference>
<keyword evidence="4" id="KW-0539">Nucleus</keyword>
<dbReference type="CDD" id="cd00067">
    <property type="entry name" value="GAL4"/>
    <property type="match status" value="1"/>
</dbReference>
<dbReference type="PROSITE" id="PS50048">
    <property type="entry name" value="ZN2_CY6_FUNGAL_2"/>
    <property type="match status" value="1"/>
</dbReference>
<reference evidence="7" key="1">
    <citation type="submission" date="2023-06" db="EMBL/GenBank/DDBJ databases">
        <title>Genome-scale phylogeny and comparative genomics of the fungal order Sordariales.</title>
        <authorList>
            <consortium name="Lawrence Berkeley National Laboratory"/>
            <person name="Hensen N."/>
            <person name="Bonometti L."/>
            <person name="Westerberg I."/>
            <person name="Brannstrom I.O."/>
            <person name="Guillou S."/>
            <person name="Cros-Aarteil S."/>
            <person name="Calhoun S."/>
            <person name="Haridas S."/>
            <person name="Kuo A."/>
            <person name="Mondo S."/>
            <person name="Pangilinan J."/>
            <person name="Riley R."/>
            <person name="Labutti K."/>
            <person name="Andreopoulos B."/>
            <person name="Lipzen A."/>
            <person name="Chen C."/>
            <person name="Yanf M."/>
            <person name="Daum C."/>
            <person name="Ng V."/>
            <person name="Clum A."/>
            <person name="Steindorff A."/>
            <person name="Ohm R."/>
            <person name="Martin F."/>
            <person name="Silar P."/>
            <person name="Natvig D."/>
            <person name="Lalanne C."/>
            <person name="Gautier V."/>
            <person name="Ament-Velasquez S.L."/>
            <person name="Kruys A."/>
            <person name="Hutchinson M.I."/>
            <person name="Powell A.J."/>
            <person name="Barry K."/>
            <person name="Miller A.N."/>
            <person name="Grigoriev I.V."/>
            <person name="Debuchy R."/>
            <person name="Gladieux P."/>
            <person name="Thoren M.H."/>
            <person name="Johannesson H."/>
        </authorList>
    </citation>
    <scope>NUCLEOTIDE SEQUENCE</scope>
    <source>
        <strain evidence="7">SMH2532-1</strain>
    </source>
</reference>
<feature type="domain" description="Zn(2)-C6 fungal-type" evidence="6">
    <location>
        <begin position="41"/>
        <end position="74"/>
    </location>
</feature>
<feature type="compositionally biased region" description="Polar residues" evidence="5">
    <location>
        <begin position="1"/>
        <end position="17"/>
    </location>
</feature>
<feature type="region of interest" description="Disordered" evidence="5">
    <location>
        <begin position="666"/>
        <end position="688"/>
    </location>
</feature>
<protein>
    <recommendedName>
        <fullName evidence="6">Zn(2)-C6 fungal-type domain-containing protein</fullName>
    </recommendedName>
</protein>
<dbReference type="PANTHER" id="PTHR47840:SF1">
    <property type="entry name" value="ZN(II)2CYS6 TRANSCRIPTION FACTOR (EUROFUNG)"/>
    <property type="match status" value="1"/>
</dbReference>
<dbReference type="SUPFAM" id="SSF57701">
    <property type="entry name" value="Zn2/Cys6 DNA-binding domain"/>
    <property type="match status" value="1"/>
</dbReference>
<dbReference type="AlphaFoldDB" id="A0AA40CX34"/>
<keyword evidence="3" id="KW-0804">Transcription</keyword>
<accession>A0AA40CX34</accession>
<sequence>MSTAGFSEPSNSGSPTNARPRESGLAEPEAKRRKLRKGTRSCWECKRRKVRCNFSSESDAVCLGCRQRGTKCVSQELPEEVSTPADRGRQMGDRIVRVEALLEQLAKSVATPGTQNPAATLPDTGIPTPSSSTSDLPQVLSLCESSSDALQDETPHNEDDHRPSHAESTLPQANSGTLRITAISPAITSRYATLSETLCAAFPSIEDLEILRQDAALHVMSFNQMVSVPLHVLDKHGLETSDVWFRIPDRRLHPVLIAKHMMMLATTLQGLYPSTQTTVRGLSEHPLVITRRLADTARNLVTNSEEFIGTVEGLQCMMYEGMYQANWGNLRRSWLTFRRALNIGQLMGLGKPHNHKPVKVIDPKTPVYPQYLWYRIVFADRALCLMLGLPQGTIDTSMASPAQLDGDVPSGRLERIHCALSARILERNESGPGTDDYTEAKAIDSELQKAAESLPGKWWLAPSLAKAANDPSVMFWESLRLSKQLYHYYLLIQLHLPYMLRSDNPSSSETGGSRRFEYSKDTCVTASREILSRFVVYRTFNRAAFCCRNIDFFAMMAALTLLLAYLDGHRNRSCKYILAHQRVSDRAMMEDVLDNMEVISKLNDDVLSDKCGNLMRRLLDIEDAAARGRDGSAAEMLDDNIENAVRICVPYYGTVKIDRAGVISKDGPTEQPCSQESGFGSASQSANDTGTVGSVGLHHRAWGCGLPVLQGEVTAVDAPSSSTDQQEALAQVEVPHAAGFNDGHGGLPSQQAGTPLQFGNVDDSIQFDTYPSLTASADDWTFQGVDMAFFDTLMRGAPDTEDWGALRL</sequence>
<feature type="region of interest" description="Disordered" evidence="5">
    <location>
        <begin position="1"/>
        <end position="35"/>
    </location>
</feature>
<evidence type="ECO:0000313" key="8">
    <source>
        <dbReference type="Proteomes" id="UP001174936"/>
    </source>
</evidence>
<evidence type="ECO:0000313" key="7">
    <source>
        <dbReference type="EMBL" id="KAK0652358.1"/>
    </source>
</evidence>
<dbReference type="SMART" id="SM00066">
    <property type="entry name" value="GAL4"/>
    <property type="match status" value="1"/>
</dbReference>
<feature type="compositionally biased region" description="Polar residues" evidence="5">
    <location>
        <begin position="166"/>
        <end position="175"/>
    </location>
</feature>
<dbReference type="PROSITE" id="PS00463">
    <property type="entry name" value="ZN2_CY6_FUNGAL_1"/>
    <property type="match status" value="1"/>
</dbReference>
<dbReference type="Gene3D" id="4.10.240.10">
    <property type="entry name" value="Zn(2)-C6 fungal-type DNA-binding domain"/>
    <property type="match status" value="1"/>
</dbReference>
<organism evidence="7 8">
    <name type="scientific">Cercophora newfieldiana</name>
    <dbReference type="NCBI Taxonomy" id="92897"/>
    <lineage>
        <taxon>Eukaryota</taxon>
        <taxon>Fungi</taxon>
        <taxon>Dikarya</taxon>
        <taxon>Ascomycota</taxon>
        <taxon>Pezizomycotina</taxon>
        <taxon>Sordariomycetes</taxon>
        <taxon>Sordariomycetidae</taxon>
        <taxon>Sordariales</taxon>
        <taxon>Lasiosphaeriaceae</taxon>
        <taxon>Cercophora</taxon>
    </lineage>
</organism>